<keyword evidence="2" id="KW-1185">Reference proteome</keyword>
<accession>A0ABV6B7H1</accession>
<dbReference type="RefSeq" id="WP_380016899.1">
    <property type="nucleotide sequence ID" value="NZ_JBHLYR010000084.1"/>
</dbReference>
<reference evidence="1 2" key="1">
    <citation type="submission" date="2024-09" db="EMBL/GenBank/DDBJ databases">
        <authorList>
            <person name="Sun Q."/>
            <person name="Mori K."/>
        </authorList>
    </citation>
    <scope>NUCLEOTIDE SEQUENCE [LARGE SCALE GENOMIC DNA]</scope>
    <source>
        <strain evidence="1 2">JCM 13503</strain>
    </source>
</reference>
<organism evidence="1 2">
    <name type="scientific">Deinococcus oregonensis</name>
    <dbReference type="NCBI Taxonomy" id="1805970"/>
    <lineage>
        <taxon>Bacteria</taxon>
        <taxon>Thermotogati</taxon>
        <taxon>Deinococcota</taxon>
        <taxon>Deinococci</taxon>
        <taxon>Deinococcales</taxon>
        <taxon>Deinococcaceae</taxon>
        <taxon>Deinococcus</taxon>
    </lineage>
</organism>
<evidence type="ECO:0000313" key="1">
    <source>
        <dbReference type="EMBL" id="MFB9995197.1"/>
    </source>
</evidence>
<name>A0ABV6B7H1_9DEIO</name>
<comment type="caution">
    <text evidence="1">The sequence shown here is derived from an EMBL/GenBank/DDBJ whole genome shotgun (WGS) entry which is preliminary data.</text>
</comment>
<dbReference type="EMBL" id="JBHLYR010000084">
    <property type="protein sequence ID" value="MFB9995197.1"/>
    <property type="molecule type" value="Genomic_DNA"/>
</dbReference>
<protein>
    <submittedName>
        <fullName evidence="1">Uncharacterized protein</fullName>
    </submittedName>
</protein>
<proteinExistence type="predicted"/>
<dbReference type="Proteomes" id="UP001589733">
    <property type="component" value="Unassembled WGS sequence"/>
</dbReference>
<evidence type="ECO:0000313" key="2">
    <source>
        <dbReference type="Proteomes" id="UP001589733"/>
    </source>
</evidence>
<sequence>MVLTVADVQQAHHLIQALPKLLWPGFQPAQVPLVVYDGHKTALWGADPIGTGWQAEEDH</sequence>
<gene>
    <name evidence="1" type="ORF">ACFFLM_24940</name>
</gene>